<protein>
    <submittedName>
        <fullName evidence="2">Uncharacterized protein</fullName>
    </submittedName>
</protein>
<keyword evidence="1" id="KW-1133">Transmembrane helix</keyword>
<accession>A0A2P2LFW4</accession>
<keyword evidence="1" id="KW-0472">Membrane</keyword>
<sequence>MKEQQKLLQQQLSGKRAWAFLMELLMRRKVTRGLWLMKAFLAGLAVLSRKTRLMTCRMSKCRLQRSLKRIYGKIHSPISTMILMKRNLMGMQRIKMMMILTRMMMNKMMMSMRMMKMMMKRRIEL</sequence>
<dbReference type="EMBL" id="GGEC01036383">
    <property type="protein sequence ID" value="MBX16867.1"/>
    <property type="molecule type" value="Transcribed_RNA"/>
</dbReference>
<name>A0A2P2LFW4_RHIMU</name>
<proteinExistence type="predicted"/>
<evidence type="ECO:0000313" key="2">
    <source>
        <dbReference type="EMBL" id="MBX16867.1"/>
    </source>
</evidence>
<dbReference type="AlphaFoldDB" id="A0A2P2LFW4"/>
<keyword evidence="1" id="KW-0812">Transmembrane</keyword>
<reference evidence="2" key="1">
    <citation type="submission" date="2018-02" db="EMBL/GenBank/DDBJ databases">
        <title>Rhizophora mucronata_Transcriptome.</title>
        <authorList>
            <person name="Meera S.P."/>
            <person name="Sreeshan A."/>
            <person name="Augustine A."/>
        </authorList>
    </citation>
    <scope>NUCLEOTIDE SEQUENCE</scope>
    <source>
        <tissue evidence="2">Leaf</tissue>
    </source>
</reference>
<feature type="transmembrane region" description="Helical" evidence="1">
    <location>
        <begin position="94"/>
        <end position="112"/>
    </location>
</feature>
<evidence type="ECO:0000256" key="1">
    <source>
        <dbReference type="SAM" id="Phobius"/>
    </source>
</evidence>
<organism evidence="2">
    <name type="scientific">Rhizophora mucronata</name>
    <name type="common">Asiatic mangrove</name>
    <dbReference type="NCBI Taxonomy" id="61149"/>
    <lineage>
        <taxon>Eukaryota</taxon>
        <taxon>Viridiplantae</taxon>
        <taxon>Streptophyta</taxon>
        <taxon>Embryophyta</taxon>
        <taxon>Tracheophyta</taxon>
        <taxon>Spermatophyta</taxon>
        <taxon>Magnoliopsida</taxon>
        <taxon>eudicotyledons</taxon>
        <taxon>Gunneridae</taxon>
        <taxon>Pentapetalae</taxon>
        <taxon>rosids</taxon>
        <taxon>fabids</taxon>
        <taxon>Malpighiales</taxon>
        <taxon>Rhizophoraceae</taxon>
        <taxon>Rhizophora</taxon>
    </lineage>
</organism>